<evidence type="ECO:0000313" key="2">
    <source>
        <dbReference type="Proteomes" id="UP000019681"/>
    </source>
</evidence>
<sequence length="67" mass="7185">MLTTVSNQPKSLDNKAFKFTGSAASRKYIYQTVNVSGKAGDAIILGGWVKGDSVPLVSGRKIHLHPQ</sequence>
<evidence type="ECO:0000313" key="1">
    <source>
        <dbReference type="EMBL" id="EYE87114.1"/>
    </source>
</evidence>
<organism evidence="1 2">
    <name type="scientific">Fervidicella metallireducens AeB</name>
    <dbReference type="NCBI Taxonomy" id="1403537"/>
    <lineage>
        <taxon>Bacteria</taxon>
        <taxon>Bacillati</taxon>
        <taxon>Bacillota</taxon>
        <taxon>Clostridia</taxon>
        <taxon>Eubacteriales</taxon>
        <taxon>Clostridiaceae</taxon>
        <taxon>Fervidicella</taxon>
    </lineage>
</organism>
<dbReference type="OrthoDB" id="9771173at2"/>
<protein>
    <submittedName>
        <fullName evidence="1">Uncharacterized protein</fullName>
    </submittedName>
</protein>
<comment type="caution">
    <text evidence="1">The sequence shown here is derived from an EMBL/GenBank/DDBJ whole genome shotgun (WGS) entry which is preliminary data.</text>
</comment>
<dbReference type="EMBL" id="AZQP01000145">
    <property type="protein sequence ID" value="EYE87114.1"/>
    <property type="molecule type" value="Genomic_DNA"/>
</dbReference>
<accession>A0A017RRP4</accession>
<gene>
    <name evidence="1" type="ORF">Q428_15250</name>
</gene>
<keyword evidence="2" id="KW-1185">Reference proteome</keyword>
<dbReference type="AlphaFoldDB" id="A0A017RRP4"/>
<dbReference type="RefSeq" id="WP_035382093.1">
    <property type="nucleotide sequence ID" value="NZ_AZQP01000145.1"/>
</dbReference>
<name>A0A017RRP4_9CLOT</name>
<reference evidence="1 2" key="1">
    <citation type="journal article" date="2014" name="Genome Announc.">
        <title>Draft Genome Sequence of Fervidicella metallireducens Strain AeBT, an Iron-Reducing Thermoanaerobe from the Great Artesian Basin.</title>
        <authorList>
            <person name="Patel B.K."/>
        </authorList>
    </citation>
    <scope>NUCLEOTIDE SEQUENCE [LARGE SCALE GENOMIC DNA]</scope>
    <source>
        <strain evidence="1 2">AeB</strain>
    </source>
</reference>
<dbReference type="Proteomes" id="UP000019681">
    <property type="component" value="Unassembled WGS sequence"/>
</dbReference>
<proteinExistence type="predicted"/>